<dbReference type="InterPro" id="IPR041679">
    <property type="entry name" value="DNA2/NAM7-like_C"/>
</dbReference>
<evidence type="ECO:0000256" key="5">
    <source>
        <dbReference type="ARBA" id="ARBA00022840"/>
    </source>
</evidence>
<evidence type="ECO:0000313" key="10">
    <source>
        <dbReference type="Proteomes" id="UP000658514"/>
    </source>
</evidence>
<gene>
    <name evidence="9" type="ORF">H6G24_09195</name>
</gene>
<evidence type="ECO:0000256" key="6">
    <source>
        <dbReference type="SAM" id="Coils"/>
    </source>
</evidence>
<evidence type="ECO:0000256" key="1">
    <source>
        <dbReference type="ARBA" id="ARBA00007913"/>
    </source>
</evidence>
<dbReference type="CDD" id="cd17934">
    <property type="entry name" value="DEXXQc_Upf1-like"/>
    <property type="match status" value="1"/>
</dbReference>
<comment type="caution">
    <text evidence="9">The sequence shown here is derived from an EMBL/GenBank/DDBJ whole genome shotgun (WGS) entry which is preliminary data.</text>
</comment>
<dbReference type="InterPro" id="IPR050534">
    <property type="entry name" value="Coronavir_polyprotein_1ab"/>
</dbReference>
<feature type="domain" description="DNA2/NAM7 helicase helicase" evidence="7">
    <location>
        <begin position="1034"/>
        <end position="1222"/>
    </location>
</feature>
<feature type="domain" description="DNA2/NAM7 helicase-like C-terminal" evidence="8">
    <location>
        <begin position="1242"/>
        <end position="1445"/>
    </location>
</feature>
<keyword evidence="4" id="KW-0347">Helicase</keyword>
<name>A0ABR8A6W3_9CYAN</name>
<feature type="coiled-coil region" evidence="6">
    <location>
        <begin position="919"/>
        <end position="953"/>
    </location>
</feature>
<feature type="domain" description="DNA2/NAM7 helicase helicase" evidence="7">
    <location>
        <begin position="376"/>
        <end position="539"/>
    </location>
</feature>
<dbReference type="EMBL" id="JACJQH010000012">
    <property type="protein sequence ID" value="MBD2195661.1"/>
    <property type="molecule type" value="Genomic_DNA"/>
</dbReference>
<protein>
    <submittedName>
        <fullName evidence="9">AAA family ATPase</fullName>
    </submittedName>
</protein>
<dbReference type="RefSeq" id="WP_190555561.1">
    <property type="nucleotide sequence ID" value="NZ_JACJQH010000012.1"/>
</dbReference>
<sequence>MSNSLPPLPTKAGKIDEINAEDWGYKFVGRSIDKFIRDIEGEAALIAYPDFHDRRAHAEDLIFNLVGLDPCLFYVRRKEQGQQADEEKWELTIATDLDNVELPPILRERSKTLGLLAAVTQSGYGGLRVLSARLLPINKGQADSFAVPFRLRLRSSHKYHIGVPSSAWVRIVTMPLLSDSKPTEEQLQAWKVFENIEERLAKTRQFCVPFVSHNYGEATRNITFIIDANSATVDGTPESLMDVDDFWQRAKRARNQNLKVLETISSKGKGKGDGRELGTIESIELESSRIRVRLDSEIFDLISEGLYRLPDTGFLSFEAFGDIVQIERKKRALQDLEYGRTQNPYLGQFLFDASQARLPQEIIAIQQQDLLLKTANAFQKSAVEIVLAAPDLALIQGPPGTGKTTVIAEICYQVALRGGRTLIASQANLAVDNALSRLEHNPVIRAVRKGKRGSVAPEGEQFLEDRVIGKWLQNTATDCEKNLSIHIDNVKIIPQLLASSQKFEAYLNLERTFESHQRRLQESKNNLKSNKQTIESQHNLAKTKQTELEFLLSGLNNLLVSFPRINWTESKVSHLFVCLQPYINSYKAAQNLAANVHIVIEKMNLNPTEQNLFGKAAWVKDKVNNVLPEVRIALEEANNTVKKMHEANAANKLLKQHDRALLDLRQNYDHSFSNQNIQHQEIVSLQNRISEIGLAVIELDRWSSNNQNLRQFLYKYLQERQLLTKNSIELSPRLLALSAAINSHPWKGDLQKFEEKFNNLIETYRQWDQAYIIASKLDASISPVFRGLSTKTPSEEDVYKATKALALKGLTPLSALQKLHQLTHLCITELKKPLGFLAQIMELILAVASQLKLCKPSRRTTAMATLEAVKRLAPIIIQKSQPSNIDTVVNTFTDEIVNTIVFNARTWLSQLQADTQQRMELLQEQFNNQKALVLNLKQQISQTEELIATASTNIEAQLHQVTLLWQRLSNLQYIPARLRILIENYQHNPKASLAQLAEFATQLDSWEHHINEIEQLIPSLNSFSVLENIKNEIAVEHTQQGTNTKNLLDQLQESEQKLSEIDRQLEQQQKNLQKERNWWEQYWQEIPKQFKPSIPSTELFNTIFLQNFQAQFPVWQHELENSQAYLQRYKILVSDWITKLHNHTEQDRKELQRIYLDNANVIGITCSQSASRDFSEEFKSFDVVIVDEVSKCTPPELLIPALKAKKLVLVGDHRQLPPMLDSDTLEEIAEELGSTREEINYLEESLFKSLFEQAPESIKVMLNTQYRMHPMIMGAINQFYDNQLKCGLENADKQRSHSFTDSIIQENKHIVWVKTPIQQGFKEQLDGTSFVNIKEVDAIAKLCEHFEQAWSTKIKQGQPRKEIGIITFYGRQLKLIEDRIDVRRYPSLHIRTGTVDRFQGMERQIIIVSMVRNNDQGKVGFAKKPERVNVAFSRAQELLVIVGCHSLFTQQHGSVGTIYSNVSNIVRINGDFLDVSDILC</sequence>
<accession>A0ABR8A6W3</accession>
<dbReference type="InterPro" id="IPR047187">
    <property type="entry name" value="SF1_C_Upf1"/>
</dbReference>
<dbReference type="InterPro" id="IPR027417">
    <property type="entry name" value="P-loop_NTPase"/>
</dbReference>
<dbReference type="Pfam" id="PF13087">
    <property type="entry name" value="AAA_12"/>
    <property type="match status" value="1"/>
</dbReference>
<evidence type="ECO:0000259" key="8">
    <source>
        <dbReference type="Pfam" id="PF13087"/>
    </source>
</evidence>
<proteinExistence type="inferred from homology"/>
<reference evidence="9 10" key="1">
    <citation type="journal article" date="2020" name="ISME J.">
        <title>Comparative genomics reveals insights into cyanobacterial evolution and habitat adaptation.</title>
        <authorList>
            <person name="Chen M.Y."/>
            <person name="Teng W.K."/>
            <person name="Zhao L."/>
            <person name="Hu C.X."/>
            <person name="Zhou Y.K."/>
            <person name="Han B.P."/>
            <person name="Song L.R."/>
            <person name="Shu W.S."/>
        </authorList>
    </citation>
    <scope>NUCLEOTIDE SEQUENCE [LARGE SCALE GENOMIC DNA]</scope>
    <source>
        <strain evidence="9 10">FACHB-288</strain>
    </source>
</reference>
<dbReference type="Proteomes" id="UP000658514">
    <property type="component" value="Unassembled WGS sequence"/>
</dbReference>
<keyword evidence="10" id="KW-1185">Reference proteome</keyword>
<comment type="similarity">
    <text evidence="1">Belongs to the DNA2/NAM7 helicase family.</text>
</comment>
<organism evidence="9 10">
    <name type="scientific">Calothrix parietina FACHB-288</name>
    <dbReference type="NCBI Taxonomy" id="2692896"/>
    <lineage>
        <taxon>Bacteria</taxon>
        <taxon>Bacillati</taxon>
        <taxon>Cyanobacteriota</taxon>
        <taxon>Cyanophyceae</taxon>
        <taxon>Nostocales</taxon>
        <taxon>Calotrichaceae</taxon>
        <taxon>Calothrix</taxon>
    </lineage>
</organism>
<dbReference type="PANTHER" id="PTHR43788">
    <property type="entry name" value="DNA2/NAM7 HELICASE FAMILY MEMBER"/>
    <property type="match status" value="1"/>
</dbReference>
<feature type="coiled-coil region" evidence="6">
    <location>
        <begin position="506"/>
        <end position="537"/>
    </location>
</feature>
<evidence type="ECO:0000256" key="2">
    <source>
        <dbReference type="ARBA" id="ARBA00022741"/>
    </source>
</evidence>
<evidence type="ECO:0000256" key="4">
    <source>
        <dbReference type="ARBA" id="ARBA00022806"/>
    </source>
</evidence>
<dbReference type="SUPFAM" id="SSF52540">
    <property type="entry name" value="P-loop containing nucleoside triphosphate hydrolases"/>
    <property type="match status" value="1"/>
</dbReference>
<dbReference type="InterPro" id="IPR041677">
    <property type="entry name" value="DNA2/NAM7_AAA_11"/>
</dbReference>
<evidence type="ECO:0000259" key="7">
    <source>
        <dbReference type="Pfam" id="PF13086"/>
    </source>
</evidence>
<keyword evidence="3" id="KW-0378">Hydrolase</keyword>
<keyword evidence="5" id="KW-0067">ATP-binding</keyword>
<dbReference type="PANTHER" id="PTHR43788:SF8">
    <property type="entry name" value="DNA-BINDING PROTEIN SMUBP-2"/>
    <property type="match status" value="1"/>
</dbReference>
<evidence type="ECO:0000256" key="3">
    <source>
        <dbReference type="ARBA" id="ARBA00022801"/>
    </source>
</evidence>
<feature type="coiled-coil region" evidence="6">
    <location>
        <begin position="1044"/>
        <end position="1075"/>
    </location>
</feature>
<dbReference type="Gene3D" id="3.40.50.300">
    <property type="entry name" value="P-loop containing nucleotide triphosphate hydrolases"/>
    <property type="match status" value="3"/>
</dbReference>
<dbReference type="CDD" id="cd18808">
    <property type="entry name" value="SF1_C_Upf1"/>
    <property type="match status" value="1"/>
</dbReference>
<keyword evidence="2" id="KW-0547">Nucleotide-binding</keyword>
<dbReference type="Pfam" id="PF13086">
    <property type="entry name" value="AAA_11"/>
    <property type="match status" value="2"/>
</dbReference>
<keyword evidence="6" id="KW-0175">Coiled coil</keyword>
<evidence type="ECO:0000313" key="9">
    <source>
        <dbReference type="EMBL" id="MBD2195661.1"/>
    </source>
</evidence>